<gene>
    <name evidence="1" type="ORF">SNAT2548_LOCUS17390</name>
</gene>
<dbReference type="PANTHER" id="PTHR34203">
    <property type="entry name" value="METHYLTRANSFERASE, FKBM FAMILY PROTEIN"/>
    <property type="match status" value="1"/>
</dbReference>
<dbReference type="PANTHER" id="PTHR34203:SF15">
    <property type="entry name" value="SLL1173 PROTEIN"/>
    <property type="match status" value="1"/>
</dbReference>
<sequence>MATGSVWPCLPSEAACVTKVGIPVRFDPSARHAFWWRTKYPTWEESTFQIFRYFVRPDSVVLDVGGWIGSTSLWLAALAQKVVVLEPSDAAFEELVQNAAQNADRRDRLSLLRVALGARRGFVQMTNRGDSADQVGIYDGRQAILSTVWDLRELLLAFPILNETSFIKIDAEGSERDLVPSMASFLHRTRPTVWLSLHPYALTVEEMTGLVALLKEMCPFLYGLRWNITWALTDFRITGRMVDRMPQVADSADDALCLFSPAPRELLAH</sequence>
<protein>
    <recommendedName>
        <fullName evidence="3">Methyltransferase FkbM domain-containing protein</fullName>
    </recommendedName>
</protein>
<dbReference type="AlphaFoldDB" id="A0A812PEU3"/>
<proteinExistence type="predicted"/>
<reference evidence="1" key="1">
    <citation type="submission" date="2021-02" db="EMBL/GenBank/DDBJ databases">
        <authorList>
            <person name="Dougan E. K."/>
            <person name="Rhodes N."/>
            <person name="Thang M."/>
            <person name="Chan C."/>
        </authorList>
    </citation>
    <scope>NUCLEOTIDE SEQUENCE</scope>
</reference>
<dbReference type="InterPro" id="IPR052514">
    <property type="entry name" value="SAM-dependent_MTase"/>
</dbReference>
<accession>A0A812PEU3</accession>
<dbReference type="Gene3D" id="3.40.50.150">
    <property type="entry name" value="Vaccinia Virus protein VP39"/>
    <property type="match status" value="1"/>
</dbReference>
<evidence type="ECO:0008006" key="3">
    <source>
        <dbReference type="Google" id="ProtNLM"/>
    </source>
</evidence>
<dbReference type="EMBL" id="CAJNDS010002110">
    <property type="protein sequence ID" value="CAE7332483.1"/>
    <property type="molecule type" value="Genomic_DNA"/>
</dbReference>
<keyword evidence="2" id="KW-1185">Reference proteome</keyword>
<evidence type="ECO:0000313" key="1">
    <source>
        <dbReference type="EMBL" id="CAE7332483.1"/>
    </source>
</evidence>
<dbReference type="InterPro" id="IPR006342">
    <property type="entry name" value="FkbM_mtfrase"/>
</dbReference>
<dbReference type="SUPFAM" id="SSF53335">
    <property type="entry name" value="S-adenosyl-L-methionine-dependent methyltransferases"/>
    <property type="match status" value="1"/>
</dbReference>
<evidence type="ECO:0000313" key="2">
    <source>
        <dbReference type="Proteomes" id="UP000604046"/>
    </source>
</evidence>
<dbReference type="OrthoDB" id="407600at2759"/>
<dbReference type="InterPro" id="IPR029063">
    <property type="entry name" value="SAM-dependent_MTases_sf"/>
</dbReference>
<organism evidence="1 2">
    <name type="scientific">Symbiodinium natans</name>
    <dbReference type="NCBI Taxonomy" id="878477"/>
    <lineage>
        <taxon>Eukaryota</taxon>
        <taxon>Sar</taxon>
        <taxon>Alveolata</taxon>
        <taxon>Dinophyceae</taxon>
        <taxon>Suessiales</taxon>
        <taxon>Symbiodiniaceae</taxon>
        <taxon>Symbiodinium</taxon>
    </lineage>
</organism>
<name>A0A812PEU3_9DINO</name>
<dbReference type="NCBIfam" id="TIGR01444">
    <property type="entry name" value="fkbM_fam"/>
    <property type="match status" value="1"/>
</dbReference>
<dbReference type="Proteomes" id="UP000604046">
    <property type="component" value="Unassembled WGS sequence"/>
</dbReference>
<comment type="caution">
    <text evidence="1">The sequence shown here is derived from an EMBL/GenBank/DDBJ whole genome shotgun (WGS) entry which is preliminary data.</text>
</comment>